<dbReference type="SUPFAM" id="SSF116734">
    <property type="entry name" value="DNA methylase specificity domain"/>
    <property type="match status" value="2"/>
</dbReference>
<proteinExistence type="inferred from homology"/>
<feature type="domain" description="Type I restriction modification DNA specificity" evidence="4">
    <location>
        <begin position="248"/>
        <end position="385"/>
    </location>
</feature>
<comment type="similarity">
    <text evidence="1">Belongs to the type-I restriction system S methylase family.</text>
</comment>
<dbReference type="CDD" id="cd17254">
    <property type="entry name" value="RMtype1_S_FclI-TRD1-CR1_like"/>
    <property type="match status" value="1"/>
</dbReference>
<keyword evidence="5" id="KW-0378">Hydrolase</keyword>
<dbReference type="CDD" id="cd17246">
    <property type="entry name" value="RMtype1_S_SonII-TRD2-CR2_like"/>
    <property type="match status" value="1"/>
</dbReference>
<dbReference type="GO" id="GO:0004519">
    <property type="term" value="F:endonuclease activity"/>
    <property type="evidence" value="ECO:0007669"/>
    <property type="project" value="UniProtKB-KW"/>
</dbReference>
<sequence length="407" mass="45201">MTHEVTEGWQSKPLSDLGEYQNGRAFKPADWGTEGLPIIRIAQINNPYSETNYYSGSDVQEKHLIRDGDLLFSWSATLTALLWKNGDGILNQHIFKVVENEGVDKNFLLYTILHSIDGLASHSHGTTMKHIKKGVLDKYHVGVPPLPEQKKIAEVLSSVDEAIAATKAVIDQTKQVKKGLLQTLLTKGIGHTKFKQTELGEIPESWELKKADDLCMTISVGIVIKPAQYYVEAGSGIKALRSANVREGYIEDDKWVYLSKEGHEKNKKSQLKAGDVLVVRSGYTGTSCVVPPEYNGTNCIDIIFARPKHNLVISEFLSAYINSPEGRKQVLKSEGGLAQKHFNVTELKKMLVPIPPKAEQIEIVRHLEDAQTATRLNEAKLSQLQALKTGLMSDLLTGRKRVEVPNV</sequence>
<evidence type="ECO:0000313" key="5">
    <source>
        <dbReference type="EMBL" id="PKR59937.1"/>
    </source>
</evidence>
<dbReference type="EMBL" id="NXGX01000001">
    <property type="protein sequence ID" value="PKR59937.1"/>
    <property type="molecule type" value="Genomic_DNA"/>
</dbReference>
<dbReference type="InterPro" id="IPR052021">
    <property type="entry name" value="Type-I_RS_S_subunit"/>
</dbReference>
<keyword evidence="5" id="KW-0540">Nuclease</keyword>
<dbReference type="InterPro" id="IPR044946">
    <property type="entry name" value="Restrct_endonuc_typeI_TRD_sf"/>
</dbReference>
<organism evidence="5 6">
    <name type="scientific">Thalassospira lohafexi</name>
    <dbReference type="NCBI Taxonomy" id="744227"/>
    <lineage>
        <taxon>Bacteria</taxon>
        <taxon>Pseudomonadati</taxon>
        <taxon>Pseudomonadota</taxon>
        <taxon>Alphaproteobacteria</taxon>
        <taxon>Rhodospirillales</taxon>
        <taxon>Thalassospiraceae</taxon>
        <taxon>Thalassospira</taxon>
    </lineage>
</organism>
<dbReference type="RefSeq" id="WP_101299037.1">
    <property type="nucleotide sequence ID" value="NZ_NXGX01000001.1"/>
</dbReference>
<dbReference type="GO" id="GO:0003677">
    <property type="term" value="F:DNA binding"/>
    <property type="evidence" value="ECO:0007669"/>
    <property type="project" value="UniProtKB-KW"/>
</dbReference>
<dbReference type="PANTHER" id="PTHR30408">
    <property type="entry name" value="TYPE-1 RESTRICTION ENZYME ECOKI SPECIFICITY PROTEIN"/>
    <property type="match status" value="1"/>
</dbReference>
<dbReference type="Pfam" id="PF01420">
    <property type="entry name" value="Methylase_S"/>
    <property type="match status" value="2"/>
</dbReference>
<evidence type="ECO:0000259" key="4">
    <source>
        <dbReference type="Pfam" id="PF01420"/>
    </source>
</evidence>
<dbReference type="InterPro" id="IPR000055">
    <property type="entry name" value="Restrct_endonuc_typeI_TRD"/>
</dbReference>
<accession>A0A2N3LB28</accession>
<evidence type="ECO:0000256" key="3">
    <source>
        <dbReference type="ARBA" id="ARBA00023125"/>
    </source>
</evidence>
<keyword evidence="6" id="KW-1185">Reference proteome</keyword>
<dbReference type="Proteomes" id="UP000233332">
    <property type="component" value="Unassembled WGS sequence"/>
</dbReference>
<reference evidence="5 6" key="1">
    <citation type="submission" date="2017-09" db="EMBL/GenBank/DDBJ databases">
        <title>Biodiversity and function of Thalassospira species in the particle-attached aromatic-hydrocarbon-degrading consortia from the surface seawater of the China South Sea.</title>
        <authorList>
            <person name="Dong C."/>
            <person name="Lai Q."/>
            <person name="Shao Z."/>
        </authorList>
    </citation>
    <scope>NUCLEOTIDE SEQUENCE [LARGE SCALE GENOMIC DNA]</scope>
    <source>
        <strain evidence="5 6">139Z-12</strain>
    </source>
</reference>
<comment type="caution">
    <text evidence="5">The sequence shown here is derived from an EMBL/GenBank/DDBJ whole genome shotgun (WGS) entry which is preliminary data.</text>
</comment>
<evidence type="ECO:0000256" key="2">
    <source>
        <dbReference type="ARBA" id="ARBA00022747"/>
    </source>
</evidence>
<dbReference type="PANTHER" id="PTHR30408:SF12">
    <property type="entry name" value="TYPE I RESTRICTION ENZYME MJAVIII SPECIFICITY SUBUNIT"/>
    <property type="match status" value="1"/>
</dbReference>
<dbReference type="AlphaFoldDB" id="A0A2N3LB28"/>
<name>A0A2N3LB28_9PROT</name>
<evidence type="ECO:0000313" key="6">
    <source>
        <dbReference type="Proteomes" id="UP000233332"/>
    </source>
</evidence>
<dbReference type="GO" id="GO:0009307">
    <property type="term" value="P:DNA restriction-modification system"/>
    <property type="evidence" value="ECO:0007669"/>
    <property type="project" value="UniProtKB-KW"/>
</dbReference>
<protein>
    <submittedName>
        <fullName evidence="5">Restriction endonuclease subunit S</fullName>
    </submittedName>
</protein>
<keyword evidence="5" id="KW-0255">Endonuclease</keyword>
<gene>
    <name evidence="5" type="ORF">COO92_00750</name>
</gene>
<feature type="domain" description="Type I restriction modification DNA specificity" evidence="4">
    <location>
        <begin position="7"/>
        <end position="172"/>
    </location>
</feature>
<dbReference type="Gene3D" id="3.90.220.20">
    <property type="entry name" value="DNA methylase specificity domains"/>
    <property type="match status" value="2"/>
</dbReference>
<keyword evidence="2" id="KW-0680">Restriction system</keyword>
<keyword evidence="3" id="KW-0238">DNA-binding</keyword>
<evidence type="ECO:0000256" key="1">
    <source>
        <dbReference type="ARBA" id="ARBA00010923"/>
    </source>
</evidence>
<dbReference type="Gene3D" id="1.10.287.1120">
    <property type="entry name" value="Bipartite methylase S protein"/>
    <property type="match status" value="1"/>
</dbReference>